<dbReference type="GO" id="GO:0046820">
    <property type="term" value="F:4-amino-4-deoxychorismate synthase activity"/>
    <property type="evidence" value="ECO:0007669"/>
    <property type="project" value="UniProtKB-EC"/>
</dbReference>
<dbReference type="Pfam" id="PF01063">
    <property type="entry name" value="Aminotran_4"/>
    <property type="match status" value="1"/>
</dbReference>
<dbReference type="GO" id="GO:0009396">
    <property type="term" value="P:folic acid-containing compound biosynthetic process"/>
    <property type="evidence" value="ECO:0007669"/>
    <property type="project" value="InterPro"/>
</dbReference>
<accession>A0A6M0P930</accession>
<proteinExistence type="predicted"/>
<dbReference type="AlphaFoldDB" id="A0A6M0P930"/>
<dbReference type="SUPFAM" id="SSF56322">
    <property type="entry name" value="ADC synthase"/>
    <property type="match status" value="1"/>
</dbReference>
<dbReference type="InterPro" id="IPR043132">
    <property type="entry name" value="BCAT-like_C"/>
</dbReference>
<dbReference type="Gene3D" id="3.30.470.10">
    <property type="match status" value="1"/>
</dbReference>
<keyword evidence="3" id="KW-1185">Reference proteome</keyword>
<dbReference type="NCBIfam" id="TIGR00553">
    <property type="entry name" value="pabB"/>
    <property type="match status" value="1"/>
</dbReference>
<dbReference type="EC" id="2.6.1.85" evidence="2"/>
<dbReference type="InterPro" id="IPR015890">
    <property type="entry name" value="Chorismate_C"/>
</dbReference>
<comment type="caution">
    <text evidence="2">The sequence shown here is derived from an EMBL/GenBank/DDBJ whole genome shotgun (WGS) entry which is preliminary data.</text>
</comment>
<reference evidence="2 3" key="1">
    <citation type="submission" date="2020-02" db="EMBL/GenBank/DDBJ databases">
        <authorList>
            <person name="Feng H."/>
        </authorList>
    </citation>
    <scope>NUCLEOTIDE SEQUENCE [LARGE SCALE GENOMIC DNA]</scope>
    <source>
        <strain evidence="2 3">Gsoil 114</strain>
    </source>
</reference>
<dbReference type="PRINTS" id="PR00095">
    <property type="entry name" value="ANTSNTHASEI"/>
</dbReference>
<keyword evidence="2" id="KW-0808">Transferase</keyword>
<dbReference type="InterPro" id="IPR043131">
    <property type="entry name" value="BCAT-like_N"/>
</dbReference>
<dbReference type="InterPro" id="IPR005802">
    <property type="entry name" value="ADC_synth_comp_1"/>
</dbReference>
<dbReference type="GO" id="GO:0000162">
    <property type="term" value="P:L-tryptophan biosynthetic process"/>
    <property type="evidence" value="ECO:0007669"/>
    <property type="project" value="TreeGrafter"/>
</dbReference>
<dbReference type="Gene3D" id="3.60.120.10">
    <property type="entry name" value="Anthranilate synthase"/>
    <property type="match status" value="1"/>
</dbReference>
<evidence type="ECO:0000313" key="2">
    <source>
        <dbReference type="EMBL" id="NEY21071.1"/>
    </source>
</evidence>
<sequence>MTVKEIHRNPLLLFEFMNEKGEQSPILFTQPTNIIVAYTIDEVLPCMLKIQEAVADGFFAAGYVSYEAAPAFDASYHVRPDHQLPLLWFGIFQESSVYERTESQGSYKVSEWKPSIYGDQYHDGILKIKEAIRQGDTYQVNFTTRMHAHFEGDDFSFYQKLAKDQDSNYCAYLNIGDYRILSASPELFFRWDGKKITTKPMKGTTARGKTRKEDEENATWLFHSEKNRAENIMIVDLLRNDLGNIAKTGTVKVEKLFDIEQYPTVLQMTSTITAMTKENTSITDIFSALFPCGSITGAPKISTMRLISELEDSPREVYCGAIGYIRPQGEAVFNVPIRTVTIDAENGHAVYGVGGGITWDSTTKDEYDEIVTKASLLTVERPTFDLLESLKLDNGIYLLLDRHLNRLYDSAQYFHFHVRIDHIKKSLMDYADNHRKGTFKVRLVVSKDGSHTITGEPIKPFHGPLIVALAREPIDEDHPFLYHKTTNRDVYNHFKTKLEPSLFDVVLWNKKGELTEFINGNLVLEIQDEFFTPKITSGLLAGTFREELIHEGKIKERVLTKQDLLNCSSIWFINSVREWVNVKLKEDTII</sequence>
<dbReference type="RefSeq" id="WP_025728623.1">
    <property type="nucleotide sequence ID" value="NZ_JAAIWK010000025.1"/>
</dbReference>
<organism evidence="2 3">
    <name type="scientific">Heyndrickxia ginsengihumi</name>
    <dbReference type="NCBI Taxonomy" id="363870"/>
    <lineage>
        <taxon>Bacteria</taxon>
        <taxon>Bacillati</taxon>
        <taxon>Bacillota</taxon>
        <taxon>Bacilli</taxon>
        <taxon>Bacillales</taxon>
        <taxon>Bacillaceae</taxon>
        <taxon>Heyndrickxia</taxon>
    </lineage>
</organism>
<dbReference type="Gene3D" id="3.20.10.10">
    <property type="entry name" value="D-amino Acid Aminotransferase, subunit A, domain 2"/>
    <property type="match status" value="1"/>
</dbReference>
<feature type="domain" description="Chorismate-utilising enzyme C-terminal" evidence="1">
    <location>
        <begin position="119"/>
        <end position="373"/>
    </location>
</feature>
<dbReference type="Proteomes" id="UP000476934">
    <property type="component" value="Unassembled WGS sequence"/>
</dbReference>
<dbReference type="PANTHER" id="PTHR11236:SF50">
    <property type="entry name" value="AMINODEOXYCHORISMATE SYNTHASE COMPONENT 1"/>
    <property type="match status" value="1"/>
</dbReference>
<dbReference type="InterPro" id="IPR001544">
    <property type="entry name" value="Aminotrans_IV"/>
</dbReference>
<dbReference type="InterPro" id="IPR019999">
    <property type="entry name" value="Anth_synth_I-like"/>
</dbReference>
<evidence type="ECO:0000313" key="3">
    <source>
        <dbReference type="Proteomes" id="UP000476934"/>
    </source>
</evidence>
<dbReference type="Pfam" id="PF00425">
    <property type="entry name" value="Chorismate_bind"/>
    <property type="match status" value="1"/>
</dbReference>
<dbReference type="PANTHER" id="PTHR11236">
    <property type="entry name" value="AMINOBENZOATE/ANTHRANILATE SYNTHASE"/>
    <property type="match status" value="1"/>
</dbReference>
<reference evidence="2 3" key="2">
    <citation type="submission" date="2020-03" db="EMBL/GenBank/DDBJ databases">
        <title>Bacillus aquiflavi sp. nov., isolated from yellow water of strong flavor Chinese baijiu in Yibin region of China.</title>
        <authorList>
            <person name="Xie J."/>
        </authorList>
    </citation>
    <scope>NUCLEOTIDE SEQUENCE [LARGE SCALE GENOMIC DNA]</scope>
    <source>
        <strain evidence="2 3">Gsoil 114</strain>
    </source>
</reference>
<dbReference type="InterPro" id="IPR005801">
    <property type="entry name" value="ADC_synthase"/>
</dbReference>
<protein>
    <submittedName>
        <fullName evidence="2">Aminodeoxychorismate synthase component I</fullName>
        <ecNumber evidence="2">2.6.1.85</ecNumber>
    </submittedName>
</protein>
<name>A0A6M0P930_9BACI</name>
<gene>
    <name evidence="2" type="primary">pabB</name>
    <name evidence="2" type="ORF">G4D61_14065</name>
</gene>
<dbReference type="SUPFAM" id="SSF56752">
    <property type="entry name" value="D-aminoacid aminotransferase-like PLP-dependent enzymes"/>
    <property type="match status" value="1"/>
</dbReference>
<evidence type="ECO:0000259" key="1">
    <source>
        <dbReference type="Pfam" id="PF00425"/>
    </source>
</evidence>
<dbReference type="EMBL" id="JAAIWK010000025">
    <property type="protein sequence ID" value="NEY21071.1"/>
    <property type="molecule type" value="Genomic_DNA"/>
</dbReference>
<dbReference type="InterPro" id="IPR036038">
    <property type="entry name" value="Aminotransferase-like"/>
</dbReference>
<keyword evidence="2" id="KW-0032">Aminotransferase</keyword>